<dbReference type="GO" id="GO:0005789">
    <property type="term" value="C:endoplasmic reticulum membrane"/>
    <property type="evidence" value="ECO:0007669"/>
    <property type="project" value="UniProtKB-SubCell"/>
</dbReference>
<evidence type="ECO:0000256" key="11">
    <source>
        <dbReference type="ARBA" id="ARBA00023033"/>
    </source>
</evidence>
<dbReference type="PROSITE" id="PS00086">
    <property type="entry name" value="CYTOCHROME_P450"/>
    <property type="match status" value="4"/>
</dbReference>
<sequence>MYLQVVGILLAIVFTCFAWIKHRYQFWKQRSVAYIVPVFPYGNFGTLGKREHIAPITQRHYDYFQQLNVPYGGVFMLTAPLLYIFDTKLIKTLLVKDFHYFPNRGVYFNERDDPLSAHMFAMEGQKWRTLRAKLSPTFTSGRIKMTLPLVMEVCTRFCDHLHQSLQTSSEVEMHDLLSRYTIDVIGACAFGIECNSFLEPDNEFRRYGKIAFDKLRHSPLVVYLMKAFRSYANALGMKQLHDDVSSFFLRVVKDTIDYREREQIVRNDFMDLLLKLKNTGRLESGGEEIGRLTFEEIAAQAFIFFTAGYDTSSTAMTYTLYELALNQEAQEKARQCVKETLGKYDGKLSYEAVSDMSYLEQCINETLRKHPPVAILERNADKDYRFPDSGLLLRRGQKIMIPIYAIHHDPAHFPDPEEYRPERFAPEEVAKRDPYCYLPFGEGPRICIGMRFGSLQAKMGLASLLDRYRFSTCARTQIPVRYSRTNFILGPANGVWLRLDVSTSPMELAVASVFSLSALLATFCLGVYLFVVRRYSYWRARHVPYVEPELPYGNFKEMGKSIHPAHLSQRFYEQYKNADGPGFVGLYIFVNPVLLVTDLRLAKRILIEDFHYFPDRGVYYNEKDDPLSAHLFAIEGQRWKDLRAKITPTFTSGRMKAAFPLVLGIAEQFCEFLCERYTSDDVVEVRDLMARFTTDVIGSYAFGLECNSCRDPQNEFRRIGRKHFDTPRNHPLKVFIMKTFRGLANRLGLKLLHDDVATFFQSVIRQTIEHREAHGTRRSDFLDLLIRLKNTGSLEGSNEIVGRLSGDEIAAQAFIFFTAGFETSSSAMTYTLYELALNQELQQRARDCVMEALEKHDGVLSYESSKNMLYLDQCIYETLRKYPPVAILERTVAKPYRLLDTDIILHRGMKIMIPAYAIHHDPAIYPNPSNYDPDRFTPDRMARRDPCAYLPFGEGPRICIGLRFGMMQARIGLALLLKHFQVLPCKETDVPLTYSPRAFVLTPVNGVRLRLHGGKTVYNEDCGPVRCKMLIYLLLIVVTAAVWYVRRKYSFWADRNVPYVQPRFPFGNIQGIGRRLHSSQLMTKFYNELKPTGRSFGGIYFFTNPVALALELDFVKNVLVRDFAHFHDRGVYYNEKDDPISGHLFNIEGTKWTNLRKKLIPTFSSGKMKMMCPTIVSVGGRFRECLERCIAGDGVVEMKELLARFTTDVIGTCAFGIDCNSLNDPNAEFLRMGRKVFEVPRGRILKFFFMATFKDFSRRIHIKGTSEDVSEFFFKVVRETIEYREQNNIQRNDFMNLLMQLKNSGQLDDSGEAVGKLSLNEVVAQAFVFFLGGFETSSTTMSYCLHELALNEQIQQRARQCVLDAVEKHGGLTYEALMDMPYIDQCINESLRKYPPGANLIRQVSQDYRAPGTDVTFPKGMNVMIPVYAIHHDPEHYPDPERYDPDRFAPEATEARKPYSFIPFGEGPRICIAARFGMLEARIGLSVLLMHFCFSRCAKTNVPLVISSRHAVLTPEGGLWLKTTPLESRVIMSLVVWFLLTVLFLLTLLLCFIHIRKKYSYWKEFGVPYIPGHFPLGNIQHSSHLMLELYRALKGKHPFGGLFQFTEPIAMITDPEMVRNVLVRDFRHFYDRGGYSAGAYEPLSCHMLKSEGKRWSSARRAASPIFSTGRLKAFFPDMMRMTEQFRLYLNAKIDQEGARVELRDMLERINTDIAMCFVLGIEGNNMTTPEGGLHEALKRGAFLLPNTWKLFLMTCYRSIAKKLRLKTFSRELTDQLKRVVQEAIQLRKEHSCVNRRTDLLDQLVGKPELTLEQITGQVFLFLGAYEATGMFLYYCLYELAQQPDVQERARACVLQAREKHGEITYESLADMPYIEQCFNETLRKHPGGINIVRVVTEDYPVPDSSGMVLPKGLNIIIPMHAIHHDPEYYPEPNRFDPDRFSPEACMQRTPYTFLPFGLGPKICIGYRQAKVQLRAMLAVLLSNYEFTKCSETTLGTRSKNHTVFKLEGDLWLNVKRINRANDS</sequence>
<evidence type="ECO:0000256" key="7">
    <source>
        <dbReference type="ARBA" id="ARBA00022824"/>
    </source>
</evidence>
<feature type="transmembrane region" description="Helical" evidence="14">
    <location>
        <begin position="508"/>
        <end position="531"/>
    </location>
</feature>
<dbReference type="PANTHER" id="PTHR24292:SF103">
    <property type="entry name" value="CYTOCHROME P450 6BS1"/>
    <property type="match status" value="1"/>
</dbReference>
<dbReference type="Gene3D" id="1.10.630.10">
    <property type="entry name" value="Cytochrome P450"/>
    <property type="match status" value="4"/>
</dbReference>
<name>A0A182W6V3_9DIPT</name>
<evidence type="ECO:0000313" key="16">
    <source>
        <dbReference type="Proteomes" id="UP000075920"/>
    </source>
</evidence>
<proteinExistence type="inferred from homology"/>
<dbReference type="SUPFAM" id="SSF48264">
    <property type="entry name" value="Cytochrome P450"/>
    <property type="match status" value="4"/>
</dbReference>
<keyword evidence="7" id="KW-0256">Endoplasmic reticulum</keyword>
<keyword evidence="5 13" id="KW-0349">Heme</keyword>
<evidence type="ECO:0000256" key="3">
    <source>
        <dbReference type="ARBA" id="ARBA00004406"/>
    </source>
</evidence>
<dbReference type="CDD" id="cd11056">
    <property type="entry name" value="CYP6-like"/>
    <property type="match status" value="4"/>
</dbReference>
<keyword evidence="9" id="KW-0560">Oxidoreductase</keyword>
<keyword evidence="14" id="KW-0812">Transmembrane</keyword>
<keyword evidence="14" id="KW-1133">Transmembrane helix</keyword>
<dbReference type="GO" id="GO:0005506">
    <property type="term" value="F:iron ion binding"/>
    <property type="evidence" value="ECO:0007669"/>
    <property type="project" value="InterPro"/>
</dbReference>
<dbReference type="VEuPathDB" id="VectorBase:AMIN006068"/>
<evidence type="ECO:0000256" key="5">
    <source>
        <dbReference type="ARBA" id="ARBA00022617"/>
    </source>
</evidence>
<reference evidence="16" key="1">
    <citation type="submission" date="2013-03" db="EMBL/GenBank/DDBJ databases">
        <title>The Genome Sequence of Anopheles minimus MINIMUS1.</title>
        <authorList>
            <consortium name="The Broad Institute Genomics Platform"/>
            <person name="Neafsey D.E."/>
            <person name="Walton C."/>
            <person name="Walker B."/>
            <person name="Young S.K."/>
            <person name="Zeng Q."/>
            <person name="Gargeya S."/>
            <person name="Fitzgerald M."/>
            <person name="Haas B."/>
            <person name="Abouelleil A."/>
            <person name="Allen A.W."/>
            <person name="Alvarado L."/>
            <person name="Arachchi H.M."/>
            <person name="Berlin A.M."/>
            <person name="Chapman S.B."/>
            <person name="Gainer-Dewar J."/>
            <person name="Goldberg J."/>
            <person name="Griggs A."/>
            <person name="Gujja S."/>
            <person name="Hansen M."/>
            <person name="Howarth C."/>
            <person name="Imamovic A."/>
            <person name="Ireland A."/>
            <person name="Larimer J."/>
            <person name="McCowan C."/>
            <person name="Murphy C."/>
            <person name="Pearson M."/>
            <person name="Poon T.W."/>
            <person name="Priest M."/>
            <person name="Roberts A."/>
            <person name="Saif S."/>
            <person name="Shea T."/>
            <person name="Sisk P."/>
            <person name="Sykes S."/>
            <person name="Wortman J."/>
            <person name="Nusbaum C."/>
            <person name="Birren B."/>
        </authorList>
    </citation>
    <scope>NUCLEOTIDE SEQUENCE [LARGE SCALE GENOMIC DNA]</scope>
    <source>
        <strain evidence="16">MINIMUS1</strain>
    </source>
</reference>
<dbReference type="Pfam" id="PF00067">
    <property type="entry name" value="p450"/>
    <property type="match status" value="4"/>
</dbReference>
<dbReference type="GO" id="GO:0020037">
    <property type="term" value="F:heme binding"/>
    <property type="evidence" value="ECO:0007669"/>
    <property type="project" value="InterPro"/>
</dbReference>
<evidence type="ECO:0000256" key="10">
    <source>
        <dbReference type="ARBA" id="ARBA00023004"/>
    </source>
</evidence>
<keyword evidence="6 13" id="KW-0479">Metal-binding</keyword>
<feature type="transmembrane region" description="Helical" evidence="14">
    <location>
        <begin position="1530"/>
        <end position="1553"/>
    </location>
</feature>
<evidence type="ECO:0000256" key="1">
    <source>
        <dbReference type="ARBA" id="ARBA00001971"/>
    </source>
</evidence>
<comment type="subcellular location">
    <subcellularLocation>
        <location evidence="3">Endoplasmic reticulum membrane</location>
        <topology evidence="3">Peripheral membrane protein</topology>
    </subcellularLocation>
    <subcellularLocation>
        <location evidence="2">Microsome membrane</location>
        <topology evidence="2">Peripheral membrane protein</topology>
    </subcellularLocation>
</comment>
<evidence type="ECO:0000256" key="6">
    <source>
        <dbReference type="ARBA" id="ARBA00022723"/>
    </source>
</evidence>
<dbReference type="PRINTS" id="PR00464">
    <property type="entry name" value="EP450II"/>
</dbReference>
<keyword evidence="12 14" id="KW-0472">Membrane</keyword>
<evidence type="ECO:0000256" key="9">
    <source>
        <dbReference type="ARBA" id="ARBA00023002"/>
    </source>
</evidence>
<evidence type="ECO:0000256" key="12">
    <source>
        <dbReference type="ARBA" id="ARBA00023136"/>
    </source>
</evidence>
<protein>
    <submittedName>
        <fullName evidence="15">Uncharacterized protein</fullName>
    </submittedName>
</protein>
<organism evidence="15 16">
    <name type="scientific">Anopheles minimus</name>
    <dbReference type="NCBI Taxonomy" id="112268"/>
    <lineage>
        <taxon>Eukaryota</taxon>
        <taxon>Metazoa</taxon>
        <taxon>Ecdysozoa</taxon>
        <taxon>Arthropoda</taxon>
        <taxon>Hexapoda</taxon>
        <taxon>Insecta</taxon>
        <taxon>Pterygota</taxon>
        <taxon>Neoptera</taxon>
        <taxon>Endopterygota</taxon>
        <taxon>Diptera</taxon>
        <taxon>Nematocera</taxon>
        <taxon>Culicoidea</taxon>
        <taxon>Culicidae</taxon>
        <taxon>Anophelinae</taxon>
        <taxon>Anopheles</taxon>
    </lineage>
</organism>
<dbReference type="PRINTS" id="PR00385">
    <property type="entry name" value="P450"/>
</dbReference>
<dbReference type="InterPro" id="IPR002402">
    <property type="entry name" value="Cyt_P450_E_grp-II"/>
</dbReference>
<dbReference type="InterPro" id="IPR001128">
    <property type="entry name" value="Cyt_P450"/>
</dbReference>
<keyword evidence="16" id="KW-1185">Reference proteome</keyword>
<evidence type="ECO:0000256" key="8">
    <source>
        <dbReference type="ARBA" id="ARBA00022848"/>
    </source>
</evidence>
<evidence type="ECO:0000256" key="13">
    <source>
        <dbReference type="PIRSR" id="PIRSR602402-1"/>
    </source>
</evidence>
<evidence type="ECO:0000313" key="15">
    <source>
        <dbReference type="EnsemblMetazoa" id="AMIN006068-PA"/>
    </source>
</evidence>
<dbReference type="GO" id="GO:0016705">
    <property type="term" value="F:oxidoreductase activity, acting on paired donors, with incorporation or reduction of molecular oxygen"/>
    <property type="evidence" value="ECO:0007669"/>
    <property type="project" value="InterPro"/>
</dbReference>
<dbReference type="InterPro" id="IPR050476">
    <property type="entry name" value="Insect_CytP450_Detox"/>
</dbReference>
<evidence type="ECO:0000256" key="4">
    <source>
        <dbReference type="ARBA" id="ARBA00010617"/>
    </source>
</evidence>
<comment type="cofactor">
    <cofactor evidence="1 13">
        <name>heme</name>
        <dbReference type="ChEBI" id="CHEBI:30413"/>
    </cofactor>
</comment>
<evidence type="ECO:0000256" key="2">
    <source>
        <dbReference type="ARBA" id="ARBA00004174"/>
    </source>
</evidence>
<dbReference type="PANTHER" id="PTHR24292">
    <property type="entry name" value="CYTOCHROME P450"/>
    <property type="match status" value="1"/>
</dbReference>
<dbReference type="STRING" id="112268.A0A182W6V3"/>
<dbReference type="GO" id="GO:0004497">
    <property type="term" value="F:monooxygenase activity"/>
    <property type="evidence" value="ECO:0007669"/>
    <property type="project" value="UniProtKB-KW"/>
</dbReference>
<keyword evidence="11" id="KW-0503">Monooxygenase</keyword>
<dbReference type="InterPro" id="IPR036396">
    <property type="entry name" value="Cyt_P450_sf"/>
</dbReference>
<dbReference type="InterPro" id="IPR017972">
    <property type="entry name" value="Cyt_P450_CS"/>
</dbReference>
<keyword evidence="8" id="KW-0492">Microsome</keyword>
<comment type="similarity">
    <text evidence="4">Belongs to the cytochrome P450 family.</text>
</comment>
<feature type="binding site" description="axial binding residue" evidence="13">
    <location>
        <position position="447"/>
    </location>
    <ligand>
        <name>heme</name>
        <dbReference type="ChEBI" id="CHEBI:30413"/>
    </ligand>
    <ligandPart>
        <name>Fe</name>
        <dbReference type="ChEBI" id="CHEBI:18248"/>
    </ligandPart>
</feature>
<dbReference type="FunFam" id="1.10.630.10:FF:000182">
    <property type="entry name" value="Cytochrome P450 3A4"/>
    <property type="match status" value="1"/>
</dbReference>
<dbReference type="EnsemblMetazoa" id="AMIN006068-RA">
    <property type="protein sequence ID" value="AMIN006068-PA"/>
    <property type="gene ID" value="AMIN006068"/>
</dbReference>
<accession>A0A182W6V3</accession>
<dbReference type="Proteomes" id="UP000075920">
    <property type="component" value="Unassembled WGS sequence"/>
</dbReference>
<reference evidence="15" key="2">
    <citation type="submission" date="2020-05" db="UniProtKB">
        <authorList>
            <consortium name="EnsemblMetazoa"/>
        </authorList>
    </citation>
    <scope>IDENTIFICATION</scope>
    <source>
        <strain evidence="15">MINIMUS1</strain>
    </source>
</reference>
<keyword evidence="10 13" id="KW-0408">Iron</keyword>
<evidence type="ECO:0000256" key="14">
    <source>
        <dbReference type="SAM" id="Phobius"/>
    </source>
</evidence>
<dbReference type="FunFam" id="1.10.630.10:FF:000042">
    <property type="entry name" value="Cytochrome P450"/>
    <property type="match status" value="3"/>
</dbReference>